<evidence type="ECO:0000313" key="3">
    <source>
        <dbReference type="Proteomes" id="UP000003465"/>
    </source>
</evidence>
<feature type="chain" id="PRO_5024843712" description="Secreted protein" evidence="1">
    <location>
        <begin position="22"/>
        <end position="97"/>
    </location>
</feature>
<protein>
    <recommendedName>
        <fullName evidence="4">Secreted protein</fullName>
    </recommendedName>
</protein>
<evidence type="ECO:0008006" key="4">
    <source>
        <dbReference type="Google" id="ProtNLM"/>
    </source>
</evidence>
<evidence type="ECO:0000256" key="1">
    <source>
        <dbReference type="SAM" id="SignalP"/>
    </source>
</evidence>
<dbReference type="Proteomes" id="UP000003465">
    <property type="component" value="Unassembled WGS sequence"/>
</dbReference>
<keyword evidence="1" id="KW-0732">Signal</keyword>
<dbReference type="EMBL" id="AEAG01001013">
    <property type="protein sequence ID" value="EGH24697.1"/>
    <property type="molecule type" value="Genomic_DNA"/>
</dbReference>
<evidence type="ECO:0000313" key="2">
    <source>
        <dbReference type="EMBL" id="EGH24697.1"/>
    </source>
</evidence>
<feature type="signal peptide" evidence="1">
    <location>
        <begin position="1"/>
        <end position="21"/>
    </location>
</feature>
<dbReference type="AlphaFoldDB" id="A0A656GGC4"/>
<accession>A0A656GGC4</accession>
<comment type="caution">
    <text evidence="2">The sequence shown here is derived from an EMBL/GenBank/DDBJ whole genome shotgun (WGS) entry which is preliminary data.</text>
</comment>
<sequence>MLLACAITPACCGLGLVSAGACGAAASADPCGLLRTSASAVGGMPCSSHSLVSRDSGLDRKSLSRRSRACEAEASDGGGGTCGLFEELAPLLDSRAP</sequence>
<reference evidence="2 3" key="1">
    <citation type="journal article" date="2011" name="PLoS Pathog.">
        <title>Dynamic evolution of pathogenicity revealed by sequencing and comparative genomics of 19 Pseudomonas syringae isolates.</title>
        <authorList>
            <person name="Baltrus D.A."/>
            <person name="Nishimura M.T."/>
            <person name="Romanchuk A."/>
            <person name="Chang J.H."/>
            <person name="Mukhtar M.S."/>
            <person name="Cherkis K."/>
            <person name="Roach J."/>
            <person name="Grant S.R."/>
            <person name="Jones C.D."/>
            <person name="Dangl J.L."/>
        </authorList>
    </citation>
    <scope>NUCLEOTIDE SEQUENCE [LARGE SCALE GENOMIC DNA]</scope>
    <source>
        <strain evidence="2 3">301020</strain>
    </source>
</reference>
<proteinExistence type="predicted"/>
<name>A0A656GGC4_PSEA0</name>
<organism evidence="2 3">
    <name type="scientific">Pseudomonas amygdali pv. mori str. 301020</name>
    <dbReference type="NCBI Taxonomy" id="629261"/>
    <lineage>
        <taxon>Bacteria</taxon>
        <taxon>Pseudomonadati</taxon>
        <taxon>Pseudomonadota</taxon>
        <taxon>Gammaproteobacteria</taxon>
        <taxon>Pseudomonadales</taxon>
        <taxon>Pseudomonadaceae</taxon>
        <taxon>Pseudomonas</taxon>
        <taxon>Pseudomonas amygdali</taxon>
    </lineage>
</organism>
<gene>
    <name evidence="2" type="ORF">PSYMO_25904</name>
</gene>